<dbReference type="EMBL" id="DS268446">
    <property type="protein sequence ID" value="EFP02235.1"/>
    <property type="molecule type" value="Genomic_DNA"/>
</dbReference>
<feature type="coiled-coil region" evidence="8">
    <location>
        <begin position="79"/>
        <end position="110"/>
    </location>
</feature>
<keyword evidence="8" id="KW-0175">Coiled coil</keyword>
<keyword evidence="2" id="KW-0489">Methyltransferase</keyword>
<dbReference type="GO" id="GO:0032259">
    <property type="term" value="P:methylation"/>
    <property type="evidence" value="ECO:0007669"/>
    <property type="project" value="UniProtKB-KW"/>
</dbReference>
<keyword evidence="4" id="KW-0949">S-adenosyl-L-methionine</keyword>
<dbReference type="GO" id="GO:0035098">
    <property type="term" value="C:ESC/E(Z) complex"/>
    <property type="evidence" value="ECO:0007669"/>
    <property type="project" value="TreeGrafter"/>
</dbReference>
<dbReference type="KEGG" id="crq:GCK72_004674"/>
<sequence length="841" mass="95782">MVANSSSEPSTSGPQPPKKRGRKPKPRPATPPPESHDLSDAEPAVEDPSGSSPSEKMTQKKKDRYCKFQLIFTSDKLKNSVINANTEELKEKIKKLYKEERAQYEALVEEDRRVHYQEWLDDTSVVNIYRKNLIERVGEYKEIKVEPCYAPENGHQACISWIKPDRDENGTVHKREYMDTACIEIGDIRPGMVHWIPIEQSIRTKDQLRLTHMPFFHDGKDDNEVYDSLNHLFPDGIHGFAHNWAYINDYLLYRVMRRALENYDGNIDVFYYTIYCLWPNKFSQRQLSYIFPKYCARYAEPGFDWQRLEHWKSEILKNPTLEQAAANVIEPKCYACLEYICAVHGFVAQISPENVNGDLTPVTLPLPDAETEASSGCGPECWMNLDAQTILDELTPSEEEIAEKRATIYLDRAALAEMAIPDGGMIATMYMCHDSDTFCDFAHKNLDGKLSENSKIRTCRDAYNLIMGFAEYITERRIQMGRPKPRLDHQDRAINFRGTKLRTGDELEAARQSALQTRAATEGKTVEQVITDDAEEEEKKKTQNQGGGKKEKVKLEARNAFMGCNHIGDCGPFTVECSCRSNGTCSHLCNCAMTCDQRFPGCNCAPGQCQSSLCQCYLANWECNPNTCRKCNCEAIDESGEVKKCKNFSMSRFVQKRMYVAPSKISGNGLFLSEDVEKDEFITEYVGERISDEEAERRGAIYDRFKCSYIFNLETGGAIDSYKVGNLSRFANHNEINPTVNAKTMVVNGEHRIGFYARRELKANTELTFDYGYEKEHKDAVKVNSHRKVAKSGKRRSEESQPCCSSSVKAPPSSRRRRRKPSSSESRSSEERSSSPMDTSD</sequence>
<dbReference type="STRING" id="31234.E3MI00"/>
<dbReference type="EC" id="2.1.1.356" evidence="1"/>
<evidence type="ECO:0000256" key="2">
    <source>
        <dbReference type="ARBA" id="ARBA00022603"/>
    </source>
</evidence>
<evidence type="ECO:0000256" key="1">
    <source>
        <dbReference type="ARBA" id="ARBA00012186"/>
    </source>
</evidence>
<dbReference type="PROSITE" id="PS51633">
    <property type="entry name" value="CXC"/>
    <property type="match status" value="1"/>
</dbReference>
<dbReference type="HOGENOM" id="CLU_014126_0_0_1"/>
<dbReference type="CDD" id="cd10519">
    <property type="entry name" value="SET_EZH"/>
    <property type="match status" value="1"/>
</dbReference>
<dbReference type="InParanoid" id="E3MI00"/>
<dbReference type="GO" id="GO:0031507">
    <property type="term" value="P:heterochromatin formation"/>
    <property type="evidence" value="ECO:0007669"/>
    <property type="project" value="TreeGrafter"/>
</dbReference>
<feature type="region of interest" description="Disordered" evidence="9">
    <location>
        <begin position="516"/>
        <end position="551"/>
    </location>
</feature>
<accession>E3MI00</accession>
<dbReference type="InterPro" id="IPR041355">
    <property type="entry name" value="Pre-SET_CXC"/>
</dbReference>
<dbReference type="GeneID" id="9802882"/>
<dbReference type="InterPro" id="IPR046341">
    <property type="entry name" value="SET_dom_sf"/>
</dbReference>
<evidence type="ECO:0000259" key="11">
    <source>
        <dbReference type="PROSITE" id="PS51633"/>
    </source>
</evidence>
<dbReference type="SUPFAM" id="SSF82199">
    <property type="entry name" value="SET domain"/>
    <property type="match status" value="1"/>
</dbReference>
<dbReference type="InterPro" id="IPR026489">
    <property type="entry name" value="CXC_dom"/>
</dbReference>
<evidence type="ECO:0000256" key="4">
    <source>
        <dbReference type="ARBA" id="ARBA00022691"/>
    </source>
</evidence>
<name>E3MI00_CAERE</name>
<evidence type="ECO:0000256" key="3">
    <source>
        <dbReference type="ARBA" id="ARBA00022679"/>
    </source>
</evidence>
<dbReference type="Pfam" id="PF18264">
    <property type="entry name" value="preSET_CXC"/>
    <property type="match status" value="1"/>
</dbReference>
<dbReference type="RefSeq" id="XP_003104313.2">
    <property type="nucleotide sequence ID" value="XM_003104265.2"/>
</dbReference>
<dbReference type="Gene3D" id="2.170.270.10">
    <property type="entry name" value="SET domain"/>
    <property type="match status" value="1"/>
</dbReference>
<evidence type="ECO:0000313" key="12">
    <source>
        <dbReference type="EMBL" id="EFP02235.1"/>
    </source>
</evidence>
<organism evidence="13">
    <name type="scientific">Caenorhabditis remanei</name>
    <name type="common">Caenorhabditis vulgaris</name>
    <dbReference type="NCBI Taxonomy" id="31234"/>
    <lineage>
        <taxon>Eukaryota</taxon>
        <taxon>Metazoa</taxon>
        <taxon>Ecdysozoa</taxon>
        <taxon>Nematoda</taxon>
        <taxon>Chromadorea</taxon>
        <taxon>Rhabditida</taxon>
        <taxon>Rhabditina</taxon>
        <taxon>Rhabditomorpha</taxon>
        <taxon>Rhabditoidea</taxon>
        <taxon>Rhabditidae</taxon>
        <taxon>Peloderinae</taxon>
        <taxon>Caenorhabditis</taxon>
    </lineage>
</organism>
<evidence type="ECO:0000256" key="8">
    <source>
        <dbReference type="SAM" id="Coils"/>
    </source>
</evidence>
<feature type="domain" description="SET" evidence="10">
    <location>
        <begin position="656"/>
        <end position="772"/>
    </location>
</feature>
<comment type="catalytic activity">
    <reaction evidence="7">
        <text>L-lysyl(27)-[histone H3] + 3 S-adenosyl-L-methionine = N(6),N(6),N(6)-trimethyl-L-lysyl(27)-[histone H3] + 3 S-adenosyl-L-homocysteine + 3 H(+)</text>
        <dbReference type="Rhea" id="RHEA:60292"/>
        <dbReference type="Rhea" id="RHEA-COMP:15535"/>
        <dbReference type="Rhea" id="RHEA-COMP:15548"/>
        <dbReference type="ChEBI" id="CHEBI:15378"/>
        <dbReference type="ChEBI" id="CHEBI:29969"/>
        <dbReference type="ChEBI" id="CHEBI:57856"/>
        <dbReference type="ChEBI" id="CHEBI:59789"/>
        <dbReference type="ChEBI" id="CHEBI:61961"/>
        <dbReference type="EC" id="2.1.1.356"/>
    </reaction>
</comment>
<keyword evidence="3" id="KW-0808">Transferase</keyword>
<dbReference type="CTD" id="9802882"/>
<reference evidence="12" key="1">
    <citation type="submission" date="2007-07" db="EMBL/GenBank/DDBJ databases">
        <title>PCAP assembly of the Caenorhabditis remanei genome.</title>
        <authorList>
            <consortium name="The Caenorhabditis remanei Sequencing Consortium"/>
            <person name="Wilson R.K."/>
        </authorList>
    </citation>
    <scope>NUCLEOTIDE SEQUENCE [LARGE SCALE GENOMIC DNA]</scope>
    <source>
        <strain evidence="12">PB4641</strain>
    </source>
</reference>
<dbReference type="SMART" id="SM00317">
    <property type="entry name" value="SET"/>
    <property type="match status" value="1"/>
</dbReference>
<dbReference type="InterPro" id="IPR045318">
    <property type="entry name" value="EZH1/2-like"/>
</dbReference>
<evidence type="ECO:0000256" key="9">
    <source>
        <dbReference type="SAM" id="MobiDB-lite"/>
    </source>
</evidence>
<feature type="domain" description="CXC" evidence="11">
    <location>
        <begin position="539"/>
        <end position="649"/>
    </location>
</feature>
<feature type="compositionally biased region" description="Polar residues" evidence="9">
    <location>
        <begin position="1"/>
        <end position="13"/>
    </location>
</feature>
<feature type="compositionally biased region" description="Basic residues" evidence="9">
    <location>
        <begin position="17"/>
        <end position="26"/>
    </location>
</feature>
<keyword evidence="13" id="KW-1185">Reference proteome</keyword>
<dbReference type="OMA" id="CRAQCNT"/>
<dbReference type="PANTHER" id="PTHR45747">
    <property type="entry name" value="HISTONE-LYSINE N-METHYLTRANSFERASE E(Z)"/>
    <property type="match status" value="1"/>
</dbReference>
<keyword evidence="6" id="KW-0804">Transcription</keyword>
<evidence type="ECO:0000256" key="7">
    <source>
        <dbReference type="ARBA" id="ARBA00048568"/>
    </source>
</evidence>
<dbReference type="GO" id="GO:0003682">
    <property type="term" value="F:chromatin binding"/>
    <property type="evidence" value="ECO:0007669"/>
    <property type="project" value="TreeGrafter"/>
</dbReference>
<dbReference type="AlphaFoldDB" id="E3MI00"/>
<dbReference type="Proteomes" id="UP000008281">
    <property type="component" value="Unassembled WGS sequence"/>
</dbReference>
<evidence type="ECO:0000313" key="13">
    <source>
        <dbReference type="Proteomes" id="UP000008281"/>
    </source>
</evidence>
<dbReference type="InterPro" id="IPR001214">
    <property type="entry name" value="SET_dom"/>
</dbReference>
<gene>
    <name evidence="12" type="ORF">CRE_24912</name>
</gene>
<feature type="compositionally biased region" description="Basic residues" evidence="9">
    <location>
        <begin position="784"/>
        <end position="794"/>
    </location>
</feature>
<feature type="region of interest" description="Disordered" evidence="9">
    <location>
        <begin position="782"/>
        <end position="841"/>
    </location>
</feature>
<proteinExistence type="predicted"/>
<evidence type="ECO:0000256" key="6">
    <source>
        <dbReference type="ARBA" id="ARBA00023163"/>
    </source>
</evidence>
<evidence type="ECO:0000256" key="5">
    <source>
        <dbReference type="ARBA" id="ARBA00023015"/>
    </source>
</evidence>
<keyword evidence="5" id="KW-0805">Transcription regulation</keyword>
<evidence type="ECO:0000259" key="10">
    <source>
        <dbReference type="PROSITE" id="PS50280"/>
    </source>
</evidence>
<dbReference type="Pfam" id="PF00856">
    <property type="entry name" value="SET"/>
    <property type="match status" value="1"/>
</dbReference>
<dbReference type="FunCoup" id="E3MI00">
    <property type="interactions" value="2293"/>
</dbReference>
<dbReference type="eggNOG" id="KOG1079">
    <property type="taxonomic scope" value="Eukaryota"/>
</dbReference>
<dbReference type="OrthoDB" id="6141102at2759"/>
<protein>
    <recommendedName>
        <fullName evidence="1">[histone H3]-lysine(27) N-trimethyltransferase</fullName>
        <ecNumber evidence="1">2.1.1.356</ecNumber>
    </recommendedName>
</protein>
<dbReference type="GO" id="GO:0140951">
    <property type="term" value="F:histone H3K27 trimethyltransferase activity"/>
    <property type="evidence" value="ECO:0007669"/>
    <property type="project" value="UniProtKB-EC"/>
</dbReference>
<dbReference type="PANTHER" id="PTHR45747:SF4">
    <property type="entry name" value="HISTONE-LYSINE N-METHYLTRANSFERASE E(Z)"/>
    <property type="match status" value="1"/>
</dbReference>
<feature type="region of interest" description="Disordered" evidence="9">
    <location>
        <begin position="1"/>
        <end position="61"/>
    </location>
</feature>
<dbReference type="PROSITE" id="PS50280">
    <property type="entry name" value="SET"/>
    <property type="match status" value="1"/>
</dbReference>